<dbReference type="Proteomes" id="UP000799772">
    <property type="component" value="Unassembled WGS sequence"/>
</dbReference>
<organism evidence="11 12">
    <name type="scientific">Rhizodiscina lignyota</name>
    <dbReference type="NCBI Taxonomy" id="1504668"/>
    <lineage>
        <taxon>Eukaryota</taxon>
        <taxon>Fungi</taxon>
        <taxon>Dikarya</taxon>
        <taxon>Ascomycota</taxon>
        <taxon>Pezizomycotina</taxon>
        <taxon>Dothideomycetes</taxon>
        <taxon>Pleosporomycetidae</taxon>
        <taxon>Aulographales</taxon>
        <taxon>Rhizodiscinaceae</taxon>
        <taxon>Rhizodiscina</taxon>
    </lineage>
</organism>
<evidence type="ECO:0000256" key="2">
    <source>
        <dbReference type="ARBA" id="ARBA00001961"/>
    </source>
</evidence>
<evidence type="ECO:0000256" key="6">
    <source>
        <dbReference type="ARBA" id="ARBA00022873"/>
    </source>
</evidence>
<reference evidence="11" key="1">
    <citation type="journal article" date="2020" name="Stud. Mycol.">
        <title>101 Dothideomycetes genomes: a test case for predicting lifestyles and emergence of pathogens.</title>
        <authorList>
            <person name="Haridas S."/>
            <person name="Albert R."/>
            <person name="Binder M."/>
            <person name="Bloem J."/>
            <person name="Labutti K."/>
            <person name="Salamov A."/>
            <person name="Andreopoulos B."/>
            <person name="Baker S."/>
            <person name="Barry K."/>
            <person name="Bills G."/>
            <person name="Bluhm B."/>
            <person name="Cannon C."/>
            <person name="Castanera R."/>
            <person name="Culley D."/>
            <person name="Daum C."/>
            <person name="Ezra D."/>
            <person name="Gonzalez J."/>
            <person name="Henrissat B."/>
            <person name="Kuo A."/>
            <person name="Liang C."/>
            <person name="Lipzen A."/>
            <person name="Lutzoni F."/>
            <person name="Magnuson J."/>
            <person name="Mondo S."/>
            <person name="Nolan M."/>
            <person name="Ohm R."/>
            <person name="Pangilinan J."/>
            <person name="Park H.-J."/>
            <person name="Ramirez L."/>
            <person name="Alfaro M."/>
            <person name="Sun H."/>
            <person name="Tritt A."/>
            <person name="Yoshinaga Y."/>
            <person name="Zwiers L.-H."/>
            <person name="Turgeon B."/>
            <person name="Goodwin S."/>
            <person name="Spatafora J."/>
            <person name="Crous P."/>
            <person name="Grigoriev I."/>
        </authorList>
    </citation>
    <scope>NUCLEOTIDE SEQUENCE</scope>
    <source>
        <strain evidence="11">CBS 133067</strain>
    </source>
</reference>
<evidence type="ECO:0000256" key="9">
    <source>
        <dbReference type="ARBA" id="ARBA00023004"/>
    </source>
</evidence>
<comment type="cofactor">
    <cofactor evidence="1">
        <name>Fe(2+)</name>
        <dbReference type="ChEBI" id="CHEBI:29033"/>
    </cofactor>
</comment>
<dbReference type="Pfam" id="PF02668">
    <property type="entry name" value="TauD"/>
    <property type="match status" value="1"/>
</dbReference>
<sequence>PEVKYEQVMESDNGVADWLMKIRSYGFCYVDGCPSTPEATKELLEKIAFIRNTHYGKYRGFWDFTSDLSKGDTAYTDLAIGPHTDNTYFTDPAGLQMFHLLSHEDGEGGMSGLVDGFAAASELSREFPEDYRTLSSVNVHCHASGNDGSSIQPATGFPVLVHDHRYNHLIQIRWNPADRAQVDVPVDEVQNWYRAARRWTETLKKYEFWEQLRPGRPLIFDNWRALHARTAFTGKRRMCGGYINHDDYISRFKSTNWGNSWMLETVSLG</sequence>
<dbReference type="EMBL" id="ML978127">
    <property type="protein sequence ID" value="KAF2097917.1"/>
    <property type="molecule type" value="Genomic_DNA"/>
</dbReference>
<evidence type="ECO:0000256" key="4">
    <source>
        <dbReference type="ARBA" id="ARBA00008654"/>
    </source>
</evidence>
<dbReference type="OrthoDB" id="408743at2759"/>
<comment type="similarity">
    <text evidence="4">Belongs to the gamma-BBH/TMLD family.</text>
</comment>
<evidence type="ECO:0000256" key="3">
    <source>
        <dbReference type="ARBA" id="ARBA00005022"/>
    </source>
</evidence>
<keyword evidence="8" id="KW-0560">Oxidoreductase</keyword>
<dbReference type="InterPro" id="IPR042098">
    <property type="entry name" value="TauD-like_sf"/>
</dbReference>
<dbReference type="Gene3D" id="3.60.130.10">
    <property type="entry name" value="Clavaminate synthase-like"/>
    <property type="match status" value="1"/>
</dbReference>
<dbReference type="GO" id="GO:0005506">
    <property type="term" value="F:iron ion binding"/>
    <property type="evidence" value="ECO:0007669"/>
    <property type="project" value="InterPro"/>
</dbReference>
<evidence type="ECO:0000313" key="12">
    <source>
        <dbReference type="Proteomes" id="UP000799772"/>
    </source>
</evidence>
<keyword evidence="7" id="KW-0223">Dioxygenase</keyword>
<dbReference type="InterPro" id="IPR012776">
    <property type="entry name" value="Trimethyllysine_dOase"/>
</dbReference>
<dbReference type="CDD" id="cd00250">
    <property type="entry name" value="CAS_like"/>
    <property type="match status" value="1"/>
</dbReference>
<comment type="pathway">
    <text evidence="3">Amine and polyamine biosynthesis; carnitine biosynthesis.</text>
</comment>
<evidence type="ECO:0000313" key="11">
    <source>
        <dbReference type="EMBL" id="KAF2097917.1"/>
    </source>
</evidence>
<proteinExistence type="inferred from homology"/>
<gene>
    <name evidence="11" type="ORF">NA57DRAFT_40208</name>
</gene>
<feature type="non-terminal residue" evidence="11">
    <location>
        <position position="1"/>
    </location>
</feature>
<dbReference type="PANTHER" id="PTHR10696:SF51">
    <property type="entry name" value="TRIMETHYLLYSINE DIOXYGENASE, MITOCHONDRIAL"/>
    <property type="match status" value="1"/>
</dbReference>
<accession>A0A9P4M827</accession>
<keyword evidence="6" id="KW-0124">Carnitine biosynthesis</keyword>
<dbReference type="NCBIfam" id="TIGR02410">
    <property type="entry name" value="carnitine_TMLD"/>
    <property type="match status" value="1"/>
</dbReference>
<evidence type="ECO:0000256" key="8">
    <source>
        <dbReference type="ARBA" id="ARBA00023002"/>
    </source>
</evidence>
<feature type="domain" description="TauD/TfdA-like" evidence="10">
    <location>
        <begin position="3"/>
        <end position="242"/>
    </location>
</feature>
<evidence type="ECO:0000256" key="1">
    <source>
        <dbReference type="ARBA" id="ARBA00001954"/>
    </source>
</evidence>
<evidence type="ECO:0000256" key="5">
    <source>
        <dbReference type="ARBA" id="ARBA00022723"/>
    </source>
</evidence>
<protein>
    <submittedName>
        <fullName evidence="11">Clavaminate synthase-like protein</fullName>
    </submittedName>
</protein>
<keyword evidence="9" id="KW-0408">Iron</keyword>
<dbReference type="PANTHER" id="PTHR10696">
    <property type="entry name" value="GAMMA-BUTYROBETAINE HYDROXYLASE-RELATED"/>
    <property type="match status" value="1"/>
</dbReference>
<dbReference type="InterPro" id="IPR050411">
    <property type="entry name" value="AlphaKG_dependent_hydroxylases"/>
</dbReference>
<dbReference type="GO" id="GO:0045329">
    <property type="term" value="P:carnitine biosynthetic process"/>
    <property type="evidence" value="ECO:0007669"/>
    <property type="project" value="UniProtKB-KW"/>
</dbReference>
<evidence type="ECO:0000259" key="10">
    <source>
        <dbReference type="Pfam" id="PF02668"/>
    </source>
</evidence>
<keyword evidence="5" id="KW-0479">Metal-binding</keyword>
<dbReference type="AlphaFoldDB" id="A0A9P4M827"/>
<comment type="caution">
    <text evidence="11">The sequence shown here is derived from an EMBL/GenBank/DDBJ whole genome shotgun (WGS) entry which is preliminary data.</text>
</comment>
<dbReference type="GO" id="GO:0050353">
    <property type="term" value="F:trimethyllysine dioxygenase activity"/>
    <property type="evidence" value="ECO:0007669"/>
    <property type="project" value="InterPro"/>
</dbReference>
<dbReference type="GO" id="GO:0005739">
    <property type="term" value="C:mitochondrion"/>
    <property type="evidence" value="ECO:0007669"/>
    <property type="project" value="TreeGrafter"/>
</dbReference>
<dbReference type="SUPFAM" id="SSF51197">
    <property type="entry name" value="Clavaminate synthase-like"/>
    <property type="match status" value="1"/>
</dbReference>
<dbReference type="FunFam" id="3.60.130.10:FF:000001">
    <property type="entry name" value="Trimethyllysine dioxygenase, mitochondrial"/>
    <property type="match status" value="1"/>
</dbReference>
<dbReference type="InterPro" id="IPR003819">
    <property type="entry name" value="TauD/TfdA-like"/>
</dbReference>
<evidence type="ECO:0000256" key="7">
    <source>
        <dbReference type="ARBA" id="ARBA00022964"/>
    </source>
</evidence>
<comment type="cofactor">
    <cofactor evidence="2">
        <name>L-ascorbate</name>
        <dbReference type="ChEBI" id="CHEBI:38290"/>
    </cofactor>
</comment>
<keyword evidence="12" id="KW-1185">Reference proteome</keyword>
<name>A0A9P4M827_9PEZI</name>